<accession>A0ABT1LIW3</accession>
<dbReference type="PROSITE" id="PS51192">
    <property type="entry name" value="HELICASE_ATP_BIND_1"/>
    <property type="match status" value="1"/>
</dbReference>
<keyword evidence="5 13" id="KW-0347">Helicase</keyword>
<evidence type="ECO:0000256" key="1">
    <source>
        <dbReference type="ARBA" id="ARBA00022490"/>
    </source>
</evidence>
<dbReference type="InterPro" id="IPR014001">
    <property type="entry name" value="Helicase_ATP-bd"/>
</dbReference>
<feature type="region of interest" description="Disordered" evidence="10">
    <location>
        <begin position="1"/>
        <end position="22"/>
    </location>
</feature>
<dbReference type="Proteomes" id="UP001205890">
    <property type="component" value="Unassembled WGS sequence"/>
</dbReference>
<evidence type="ECO:0000256" key="2">
    <source>
        <dbReference type="ARBA" id="ARBA00022741"/>
    </source>
</evidence>
<dbReference type="SUPFAM" id="SSF141259">
    <property type="entry name" value="CarD-like"/>
    <property type="match status" value="1"/>
</dbReference>
<dbReference type="SMART" id="SM01058">
    <property type="entry name" value="CarD_TRCF"/>
    <property type="match status" value="1"/>
</dbReference>
<dbReference type="HAMAP" id="MF_00969">
    <property type="entry name" value="TRCF"/>
    <property type="match status" value="1"/>
</dbReference>
<evidence type="ECO:0000259" key="11">
    <source>
        <dbReference type="PROSITE" id="PS51192"/>
    </source>
</evidence>
<reference evidence="13 14" key="1">
    <citation type="submission" date="2022-07" db="EMBL/GenBank/DDBJ databases">
        <authorList>
            <person name="Li W.-J."/>
            <person name="Deng Q.-Q."/>
        </authorList>
    </citation>
    <scope>NUCLEOTIDE SEQUENCE [LARGE SCALE GENOMIC DNA]</scope>
    <source>
        <strain evidence="13 14">SYSU M60028</strain>
    </source>
</reference>
<keyword evidence="6 9" id="KW-0067">ATP-binding</keyword>
<keyword evidence="4 9" id="KW-0378">Hydrolase</keyword>
<dbReference type="InterPro" id="IPR005118">
    <property type="entry name" value="TRCF_C"/>
</dbReference>
<dbReference type="Gene3D" id="3.40.50.300">
    <property type="entry name" value="P-loop containing nucleotide triphosphate hydrolases"/>
    <property type="match status" value="2"/>
</dbReference>
<evidence type="ECO:0000256" key="5">
    <source>
        <dbReference type="ARBA" id="ARBA00022806"/>
    </source>
</evidence>
<evidence type="ECO:0000313" key="13">
    <source>
        <dbReference type="EMBL" id="MCP8940655.1"/>
    </source>
</evidence>
<dbReference type="SUPFAM" id="SSF52540">
    <property type="entry name" value="P-loop containing nucleoside triphosphate hydrolases"/>
    <property type="match status" value="2"/>
</dbReference>
<organism evidence="13 14">
    <name type="scientific">Alsobacter ponti</name>
    <dbReference type="NCBI Taxonomy" id="2962936"/>
    <lineage>
        <taxon>Bacteria</taxon>
        <taxon>Pseudomonadati</taxon>
        <taxon>Pseudomonadota</taxon>
        <taxon>Alphaproteobacteria</taxon>
        <taxon>Hyphomicrobiales</taxon>
        <taxon>Alsobacteraceae</taxon>
        <taxon>Alsobacter</taxon>
    </lineage>
</organism>
<evidence type="ECO:0000256" key="10">
    <source>
        <dbReference type="SAM" id="MobiDB-lite"/>
    </source>
</evidence>
<dbReference type="PROSITE" id="PS51194">
    <property type="entry name" value="HELICASE_CTER"/>
    <property type="match status" value="1"/>
</dbReference>
<dbReference type="SMART" id="SM00487">
    <property type="entry name" value="DEXDc"/>
    <property type="match status" value="1"/>
</dbReference>
<dbReference type="PANTHER" id="PTHR47964:SF1">
    <property type="entry name" value="ATP-DEPENDENT DNA HELICASE HOMOLOG RECG, CHLOROPLASTIC"/>
    <property type="match status" value="1"/>
</dbReference>
<protein>
    <recommendedName>
        <fullName evidence="9">Transcription-repair-coupling factor</fullName>
        <shortName evidence="9">TRCF</shortName>
        <ecNumber evidence="9">3.6.4.-</ecNumber>
    </recommendedName>
</protein>
<dbReference type="InterPro" id="IPR003711">
    <property type="entry name" value="CarD-like/TRCF_RID"/>
</dbReference>
<dbReference type="EC" id="3.6.4.-" evidence="9"/>
<dbReference type="Pfam" id="PF00271">
    <property type="entry name" value="Helicase_C"/>
    <property type="match status" value="1"/>
</dbReference>
<dbReference type="Pfam" id="PF02559">
    <property type="entry name" value="CarD_TRCF_RID"/>
    <property type="match status" value="1"/>
</dbReference>
<dbReference type="InterPro" id="IPR027417">
    <property type="entry name" value="P-loop_NTPase"/>
</dbReference>
<dbReference type="SMART" id="SM00490">
    <property type="entry name" value="HELICc"/>
    <property type="match status" value="1"/>
</dbReference>
<dbReference type="Pfam" id="PF17757">
    <property type="entry name" value="UvrB_inter"/>
    <property type="match status" value="1"/>
</dbReference>
<sequence>MTSRTLRAAPPVPRAGPSAPAGSEGAAALVALAAARERGAAVFVARDEPRAAAVAEIAAALDPDVDVHALPAWDCLPYDRVPPSAGIMGRRLAALAGLARTGGPRLAVTTAEALAQRLPDPAALRDAALTLARGPFDAEALDRALASRGYWRDDRVDEPGEVAWRGEVIDLFPSDRASPVRLEIDDGRIAGLRVYDAATQRGVGELGDIAVWPASEAWRPGQESLPGPFAAPGPLASPFDLLAGFAAVADPGARERIEAFLALAAEAWETRRRFGPREAQGLAEPSALYLTLDAWRDGFAALSPVELAEAEENDAPRFSAAPDPAAALHEFAAAERKAGRRVVLAAPDEAGLRRLARAAGLGAPARASSWRDVAKLPKGAAASLVLPSTSGFRAPEGDAVVVTAADLHGADAGAPAGRAADAFLGDEAFRPGDVVVHRDHGLCVLEGLETVEAGEAGATETIRLRFAGDEALMLPVAQAGALWRYGSAEADVALDALNARAWLRRRGEVEAELAETARRLAELARRRATETAAPLAAPADRLARFAARFPWRETRDQARAIADALRDLAGNRRTERLVCGDVGFGKTEVALRAAAACVFAGRQVAIAAPTTVLARQHVETFRRRFAGFGVEVRELSRFVAAAEARAVKAGLRDGSVRIVIGTHALAGKGVAFRELGLVVIDEEQRFGEAHKAKIRALGQDAHVLALTATPIPRTLQASLAGLIDLSVIATPPAPRRPVRTALLPYAPSVVREELLRERRRGGQSFVVCPRVEDMAPWTRRLAEIAPELEILTAHGGMKPTDIDDAMLRFADGRGDVLLATNIVESGLDVPNANTMIVWRPDRFGLAQLHQLRGRVGRGRARGSCLLLTDPDRRLAAPTRRRLETLAALDRPGAGFAISARDLDQRGAGDLLGADQSGHLRLVGAGLAQHLLERALAAARGETPPEEWTPEIELGCAAAIPPEYIPEPEPRLNLYRRIALAGSAREVAGLAEEIEDRFGDRPKALDRLLVLARLAVECRALGVARLDGGPQGLAASFRPGSEPAAPPHLDPPCAWREGRLVWPTPTRTPAERLRAAAAFLRACAGAG</sequence>
<dbReference type="GO" id="GO:0004386">
    <property type="term" value="F:helicase activity"/>
    <property type="evidence" value="ECO:0007669"/>
    <property type="project" value="UniProtKB-KW"/>
</dbReference>
<comment type="similarity">
    <text evidence="9">In the C-terminal section; belongs to the helicase family. RecG subfamily.</text>
</comment>
<dbReference type="InterPro" id="IPR011545">
    <property type="entry name" value="DEAD/DEAH_box_helicase_dom"/>
</dbReference>
<dbReference type="InterPro" id="IPR004576">
    <property type="entry name" value="Mfd"/>
</dbReference>
<dbReference type="Gene3D" id="3.30.2060.10">
    <property type="entry name" value="Penicillin-binding protein 1b domain"/>
    <property type="match status" value="1"/>
</dbReference>
<comment type="function">
    <text evidence="9">Couples transcription and DNA repair by recognizing RNA polymerase (RNAP) stalled at DNA lesions. Mediates ATP-dependent release of RNAP and its truncated transcript from the DNA, and recruitment of nucleotide excision repair machinery to the damaged site.</text>
</comment>
<evidence type="ECO:0000313" key="14">
    <source>
        <dbReference type="Proteomes" id="UP001205890"/>
    </source>
</evidence>
<dbReference type="Gene3D" id="3.90.1150.50">
    <property type="entry name" value="Transcription-repair-coupling factor, D7 domain"/>
    <property type="match status" value="1"/>
</dbReference>
<comment type="subcellular location">
    <subcellularLocation>
        <location evidence="9">Cytoplasm</location>
    </subcellularLocation>
</comment>
<feature type="domain" description="Helicase ATP-binding" evidence="11">
    <location>
        <begin position="567"/>
        <end position="728"/>
    </location>
</feature>
<dbReference type="InterPro" id="IPR047112">
    <property type="entry name" value="RecG/Mfd"/>
</dbReference>
<dbReference type="InterPro" id="IPR041471">
    <property type="entry name" value="UvrB_inter"/>
</dbReference>
<proteinExistence type="inferred from homology"/>
<name>A0ABT1LIW3_9HYPH</name>
<evidence type="ECO:0000256" key="8">
    <source>
        <dbReference type="ARBA" id="ARBA00023204"/>
    </source>
</evidence>
<keyword evidence="3 9" id="KW-0227">DNA damage</keyword>
<keyword evidence="14" id="KW-1185">Reference proteome</keyword>
<evidence type="ECO:0000259" key="12">
    <source>
        <dbReference type="PROSITE" id="PS51194"/>
    </source>
</evidence>
<dbReference type="Pfam" id="PF00270">
    <property type="entry name" value="DEAD"/>
    <property type="match status" value="1"/>
</dbReference>
<dbReference type="SUPFAM" id="SSF143517">
    <property type="entry name" value="TRCF domain-like"/>
    <property type="match status" value="1"/>
</dbReference>
<dbReference type="InterPro" id="IPR036101">
    <property type="entry name" value="CarD-like/TRCF_RID_sf"/>
</dbReference>
<feature type="domain" description="Helicase C-terminal" evidence="12">
    <location>
        <begin position="749"/>
        <end position="903"/>
    </location>
</feature>
<gene>
    <name evidence="9" type="primary">mfd</name>
    <name evidence="13" type="ORF">NK718_19185</name>
</gene>
<dbReference type="SMART" id="SM00982">
    <property type="entry name" value="TRCF"/>
    <property type="match status" value="1"/>
</dbReference>
<keyword evidence="7 9" id="KW-0238">DNA-binding</keyword>
<evidence type="ECO:0000256" key="7">
    <source>
        <dbReference type="ARBA" id="ARBA00023125"/>
    </source>
</evidence>
<dbReference type="Gene3D" id="2.40.10.170">
    <property type="match status" value="1"/>
</dbReference>
<dbReference type="Gene3D" id="3.40.50.11180">
    <property type="match status" value="1"/>
</dbReference>
<dbReference type="RefSeq" id="WP_254745635.1">
    <property type="nucleotide sequence ID" value="NZ_JANCLU010000024.1"/>
</dbReference>
<keyword evidence="2 9" id="KW-0547">Nucleotide-binding</keyword>
<dbReference type="InterPro" id="IPR001650">
    <property type="entry name" value="Helicase_C-like"/>
</dbReference>
<dbReference type="Pfam" id="PF03461">
    <property type="entry name" value="TRCF"/>
    <property type="match status" value="1"/>
</dbReference>
<keyword evidence="1 9" id="KW-0963">Cytoplasm</keyword>
<comment type="similarity">
    <text evidence="9">In the N-terminal section; belongs to the UvrB family.</text>
</comment>
<dbReference type="PANTHER" id="PTHR47964">
    <property type="entry name" value="ATP-DEPENDENT DNA HELICASE HOMOLOG RECG, CHLOROPLASTIC"/>
    <property type="match status" value="1"/>
</dbReference>
<evidence type="ECO:0000256" key="6">
    <source>
        <dbReference type="ARBA" id="ARBA00022840"/>
    </source>
</evidence>
<evidence type="ECO:0000256" key="3">
    <source>
        <dbReference type="ARBA" id="ARBA00022763"/>
    </source>
</evidence>
<comment type="caution">
    <text evidence="13">The sequence shown here is derived from an EMBL/GenBank/DDBJ whole genome shotgun (WGS) entry which is preliminary data.</text>
</comment>
<dbReference type="InterPro" id="IPR037235">
    <property type="entry name" value="TRCF-like_C_D7"/>
</dbReference>
<evidence type="ECO:0000256" key="9">
    <source>
        <dbReference type="HAMAP-Rule" id="MF_00969"/>
    </source>
</evidence>
<dbReference type="EMBL" id="JANCLU010000024">
    <property type="protein sequence ID" value="MCP8940655.1"/>
    <property type="molecule type" value="Genomic_DNA"/>
</dbReference>
<evidence type="ECO:0000256" key="4">
    <source>
        <dbReference type="ARBA" id="ARBA00022801"/>
    </source>
</evidence>
<keyword evidence="8 9" id="KW-0234">DNA repair</keyword>